<name>A0A839JYW9_9FIRM</name>
<dbReference type="InterPro" id="IPR050490">
    <property type="entry name" value="Bact_solute-bd_prot1"/>
</dbReference>
<sequence>MGRNNIFTHEFVPVAEGKRKEGYFMKKKILSIVIVLAMVVTMFAGCGGKKTEDQETSNSSNATESGAKEESDTKDSAKDESEKTFNGIDISVPVTLKMYLLGDRTADFDKVYAEINKILQEKLNATLEVEFLSWSEHDTKYSLLFAGGEDFDLIFTASSWGHYEATVAMGGFYELTEDFIKTYAPDIWNVVPELAWSQAKIKDKIYMVPNYQNEFGANVVAVRGDLMTKYGYSDITSFDQLLEFYGKVAEGESGLTPLGTQAGGLLYSYLLDQKVDTVAGTPSELFVYNTLDPNDLTISYALDWEGFTNYCKLAKECYDKGYWSQDSLATTEERQDGLLNGTAASMIWNKGSCKYYGTEANNAHPEWNVTIIDTSPNVPKAVNPYINNGIAINANSKNKERAMIPGAVL</sequence>
<dbReference type="EMBL" id="JACEGA010000001">
    <property type="protein sequence ID" value="MBB2181661.1"/>
    <property type="molecule type" value="Genomic_DNA"/>
</dbReference>
<keyword evidence="4" id="KW-1185">Reference proteome</keyword>
<organism evidence="3 4">
    <name type="scientific">Variimorphobacter saccharofermentans</name>
    <dbReference type="NCBI Taxonomy" id="2755051"/>
    <lineage>
        <taxon>Bacteria</taxon>
        <taxon>Bacillati</taxon>
        <taxon>Bacillota</taxon>
        <taxon>Clostridia</taxon>
        <taxon>Lachnospirales</taxon>
        <taxon>Lachnospiraceae</taxon>
        <taxon>Variimorphobacter</taxon>
    </lineage>
</organism>
<keyword evidence="2" id="KW-0812">Transmembrane</keyword>
<dbReference type="AlphaFoldDB" id="A0A839JYW9"/>
<dbReference type="RefSeq" id="WP_228351429.1">
    <property type="nucleotide sequence ID" value="NZ_JACEGA010000001.1"/>
</dbReference>
<gene>
    <name evidence="3" type="ORF">H0486_02065</name>
</gene>
<proteinExistence type="predicted"/>
<dbReference type="InterPro" id="IPR006059">
    <property type="entry name" value="SBP"/>
</dbReference>
<dbReference type="PANTHER" id="PTHR43649">
    <property type="entry name" value="ARABINOSE-BINDING PROTEIN-RELATED"/>
    <property type="match status" value="1"/>
</dbReference>
<dbReference type="Gene3D" id="3.40.190.10">
    <property type="entry name" value="Periplasmic binding protein-like II"/>
    <property type="match status" value="1"/>
</dbReference>
<reference evidence="3 4" key="1">
    <citation type="submission" date="2020-07" db="EMBL/GenBank/DDBJ databases">
        <title>Characterization and genome sequencing of isolate MD1, a novel member within the family Lachnospiraceae.</title>
        <authorList>
            <person name="Rettenmaier R."/>
            <person name="Di Bello L."/>
            <person name="Zinser C."/>
            <person name="Scheitz K."/>
            <person name="Liebl W."/>
            <person name="Zverlov V."/>
        </authorList>
    </citation>
    <scope>NUCLEOTIDE SEQUENCE [LARGE SCALE GENOMIC DNA]</scope>
    <source>
        <strain evidence="3 4">MD1</strain>
    </source>
</reference>
<evidence type="ECO:0000313" key="4">
    <source>
        <dbReference type="Proteomes" id="UP000574276"/>
    </source>
</evidence>
<dbReference type="SUPFAM" id="SSF53850">
    <property type="entry name" value="Periplasmic binding protein-like II"/>
    <property type="match status" value="1"/>
</dbReference>
<dbReference type="Pfam" id="PF01547">
    <property type="entry name" value="SBP_bac_1"/>
    <property type="match status" value="1"/>
</dbReference>
<comment type="caution">
    <text evidence="3">The sequence shown here is derived from an EMBL/GenBank/DDBJ whole genome shotgun (WGS) entry which is preliminary data.</text>
</comment>
<keyword evidence="2" id="KW-0472">Membrane</keyword>
<dbReference type="PANTHER" id="PTHR43649:SF17">
    <property type="entry name" value="ABC TRANSPORTER SOLUTE BINDING PROTEIN-SUGAR TRANSPORT"/>
    <property type="match status" value="1"/>
</dbReference>
<evidence type="ECO:0000256" key="2">
    <source>
        <dbReference type="SAM" id="Phobius"/>
    </source>
</evidence>
<evidence type="ECO:0000313" key="3">
    <source>
        <dbReference type="EMBL" id="MBB2181661.1"/>
    </source>
</evidence>
<keyword evidence="2" id="KW-1133">Transmembrane helix</keyword>
<protein>
    <submittedName>
        <fullName evidence="3">Extracellular solute-binding protein</fullName>
    </submittedName>
</protein>
<feature type="transmembrane region" description="Helical" evidence="2">
    <location>
        <begin position="29"/>
        <end position="45"/>
    </location>
</feature>
<feature type="compositionally biased region" description="Basic and acidic residues" evidence="1">
    <location>
        <begin position="66"/>
        <end position="80"/>
    </location>
</feature>
<feature type="region of interest" description="Disordered" evidence="1">
    <location>
        <begin position="49"/>
        <end position="80"/>
    </location>
</feature>
<evidence type="ECO:0000256" key="1">
    <source>
        <dbReference type="SAM" id="MobiDB-lite"/>
    </source>
</evidence>
<accession>A0A839JYW9</accession>
<dbReference type="Proteomes" id="UP000574276">
    <property type="component" value="Unassembled WGS sequence"/>
</dbReference>